<dbReference type="SUPFAM" id="SSF53474">
    <property type="entry name" value="alpha/beta-Hydrolases"/>
    <property type="match status" value="1"/>
</dbReference>
<evidence type="ECO:0000313" key="5">
    <source>
        <dbReference type="Proteomes" id="UP000276776"/>
    </source>
</evidence>
<feature type="domain" description="Carboxylesterase type B" evidence="3">
    <location>
        <begin position="31"/>
        <end position="362"/>
    </location>
</feature>
<dbReference type="EMBL" id="UYYF01001052">
    <property type="protein sequence ID" value="VDM99471.1"/>
    <property type="molecule type" value="Genomic_DNA"/>
</dbReference>
<dbReference type="Proteomes" id="UP000276776">
    <property type="component" value="Unassembled WGS sequence"/>
</dbReference>
<comment type="similarity">
    <text evidence="1">Belongs to the type-B carboxylesterase/lipase family.</text>
</comment>
<dbReference type="WBParaSite" id="TCLT_0000314601-mRNA-1">
    <property type="protein sequence ID" value="TCLT_0000314601-mRNA-1"/>
    <property type="gene ID" value="TCLT_0000314601"/>
</dbReference>
<sequence length="412" mass="45740">MALGNIRIIMTSAFTKMFDSEGVVPNDVRPLRQTTHGSIQGYFMESDGTLAEVYEAVPYAEPPTGLLRFEKTKELKSWNGTRDCGRNHMIQCVQFGDDFSGTEDCLYATIVLPHNDMKTGRRYPILIWLHGGSFQTGSANIIPIEAMVKNFASNDIVLISINYRLGPLGFLTASHRDLHGNYGLDDQIKAIEWIRANARNFDADPNNIIVGGMGAGAACASILAISPKTKGLFNGVILRSGSVLAPWAVQSVSTEDYSAQLIDYCGCSYNQTLGMAHTVECLKNVPIIKLQNGWRQIVKLTSTITGNGNFILGSTYFTPVSDPFRIEASILPGDPENVLIHNSRMPILIGVTNQEAAQWMSEFPVSSGRYLENGDWDLSHVIPPFFYANYKQVLFQKYFLTYKRSCSIFHIH</sequence>
<gene>
    <name evidence="4" type="ORF">TCLT_LOCUS3146</name>
</gene>
<dbReference type="OrthoDB" id="6846267at2759"/>
<keyword evidence="2" id="KW-0378">Hydrolase</keyword>
<dbReference type="InterPro" id="IPR029058">
    <property type="entry name" value="AB_hydrolase_fold"/>
</dbReference>
<dbReference type="InterPro" id="IPR002018">
    <property type="entry name" value="CarbesteraseB"/>
</dbReference>
<name>A0A0N5CSE5_THECL</name>
<reference evidence="6" key="1">
    <citation type="submission" date="2017-02" db="UniProtKB">
        <authorList>
            <consortium name="WormBaseParasite"/>
        </authorList>
    </citation>
    <scope>IDENTIFICATION</scope>
</reference>
<dbReference type="Pfam" id="PF00135">
    <property type="entry name" value="COesterase"/>
    <property type="match status" value="1"/>
</dbReference>
<dbReference type="PANTHER" id="PTHR43142:SF1">
    <property type="entry name" value="CARBOXYLIC ESTER HYDROLASE"/>
    <property type="match status" value="1"/>
</dbReference>
<dbReference type="GO" id="GO:0016787">
    <property type="term" value="F:hydrolase activity"/>
    <property type="evidence" value="ECO:0007669"/>
    <property type="project" value="UniProtKB-KW"/>
</dbReference>
<dbReference type="PANTHER" id="PTHR43142">
    <property type="entry name" value="CARBOXYLIC ESTER HYDROLASE"/>
    <property type="match status" value="1"/>
</dbReference>
<dbReference type="STRING" id="103827.A0A0N5CSE5"/>
<dbReference type="OMA" id="NIGHEEA"/>
<dbReference type="AlphaFoldDB" id="A0A0N5CSE5"/>
<keyword evidence="5" id="KW-1185">Reference proteome</keyword>
<reference evidence="4 5" key="2">
    <citation type="submission" date="2018-11" db="EMBL/GenBank/DDBJ databases">
        <authorList>
            <consortium name="Pathogen Informatics"/>
        </authorList>
    </citation>
    <scope>NUCLEOTIDE SEQUENCE [LARGE SCALE GENOMIC DNA]</scope>
</reference>
<dbReference type="Gene3D" id="3.40.50.1820">
    <property type="entry name" value="alpha/beta hydrolase"/>
    <property type="match status" value="1"/>
</dbReference>
<evidence type="ECO:0000313" key="4">
    <source>
        <dbReference type="EMBL" id="VDM99471.1"/>
    </source>
</evidence>
<evidence type="ECO:0000259" key="3">
    <source>
        <dbReference type="Pfam" id="PF00135"/>
    </source>
</evidence>
<protein>
    <submittedName>
        <fullName evidence="6">COesterase domain-containing protein</fullName>
    </submittedName>
</protein>
<accession>A0A0N5CSE5</accession>
<organism evidence="6">
    <name type="scientific">Thelazia callipaeda</name>
    <name type="common">Oriental eyeworm</name>
    <name type="synonym">Parasitic nematode</name>
    <dbReference type="NCBI Taxonomy" id="103827"/>
    <lineage>
        <taxon>Eukaryota</taxon>
        <taxon>Metazoa</taxon>
        <taxon>Ecdysozoa</taxon>
        <taxon>Nematoda</taxon>
        <taxon>Chromadorea</taxon>
        <taxon>Rhabditida</taxon>
        <taxon>Spirurina</taxon>
        <taxon>Spiruromorpha</taxon>
        <taxon>Thelazioidea</taxon>
        <taxon>Thelaziidae</taxon>
        <taxon>Thelazia</taxon>
    </lineage>
</organism>
<evidence type="ECO:0000256" key="1">
    <source>
        <dbReference type="ARBA" id="ARBA00005964"/>
    </source>
</evidence>
<evidence type="ECO:0000313" key="6">
    <source>
        <dbReference type="WBParaSite" id="TCLT_0000314601-mRNA-1"/>
    </source>
</evidence>
<evidence type="ECO:0000256" key="2">
    <source>
        <dbReference type="ARBA" id="ARBA00022801"/>
    </source>
</evidence>
<proteinExistence type="inferred from homology"/>